<evidence type="ECO:0000313" key="4">
    <source>
        <dbReference type="EMBL" id="THV22079.1"/>
    </source>
</evidence>
<evidence type="ECO:0000256" key="2">
    <source>
        <dbReference type="SAM" id="Phobius"/>
    </source>
</evidence>
<feature type="transmembrane region" description="Helical" evidence="2">
    <location>
        <begin position="71"/>
        <end position="93"/>
    </location>
</feature>
<keyword evidence="4" id="KW-0378">Hydrolase</keyword>
<feature type="region of interest" description="Disordered" evidence="1">
    <location>
        <begin position="265"/>
        <end position="322"/>
    </location>
</feature>
<feature type="transmembrane region" description="Helical" evidence="2">
    <location>
        <begin position="135"/>
        <end position="154"/>
    </location>
</feature>
<keyword evidence="4" id="KW-0645">Protease</keyword>
<dbReference type="GO" id="GO:0008237">
    <property type="term" value="F:metallopeptidase activity"/>
    <property type="evidence" value="ECO:0007669"/>
    <property type="project" value="UniProtKB-KW"/>
</dbReference>
<name>A0A4S8P376_9ACTN</name>
<dbReference type="GO" id="GO:0004175">
    <property type="term" value="F:endopeptidase activity"/>
    <property type="evidence" value="ECO:0007669"/>
    <property type="project" value="UniProtKB-ARBA"/>
</dbReference>
<dbReference type="GO" id="GO:0006508">
    <property type="term" value="P:proteolysis"/>
    <property type="evidence" value="ECO:0007669"/>
    <property type="project" value="UniProtKB-KW"/>
</dbReference>
<dbReference type="Pfam" id="PF02517">
    <property type="entry name" value="Rce1-like"/>
    <property type="match status" value="1"/>
</dbReference>
<feature type="transmembrane region" description="Helical" evidence="2">
    <location>
        <begin position="105"/>
        <end position="123"/>
    </location>
</feature>
<feature type="domain" description="CAAX prenyl protease 2/Lysostaphin resistance protein A-like" evidence="3">
    <location>
        <begin position="106"/>
        <end position="196"/>
    </location>
</feature>
<feature type="compositionally biased region" description="Polar residues" evidence="1">
    <location>
        <begin position="297"/>
        <end position="315"/>
    </location>
</feature>
<feature type="transmembrane region" description="Helical" evidence="2">
    <location>
        <begin position="160"/>
        <end position="180"/>
    </location>
</feature>
<feature type="transmembrane region" description="Helical" evidence="2">
    <location>
        <begin position="192"/>
        <end position="215"/>
    </location>
</feature>
<reference evidence="4 5" key="1">
    <citation type="journal article" date="2018" name="Int. J. Syst. Evol. Microbiol.">
        <title>Glycomyces paridis sp. nov., isolated from the medicinal plant Paris polyphylla.</title>
        <authorList>
            <person name="Fang X.M."/>
            <person name="Bai J.L."/>
            <person name="Su J."/>
            <person name="Zhao L.L."/>
            <person name="Liu H.Y."/>
            <person name="Ma B.P."/>
            <person name="Zhang Y.Q."/>
            <person name="Yu L.Y."/>
        </authorList>
    </citation>
    <scope>NUCLEOTIDE SEQUENCE [LARGE SCALE GENOMIC DNA]</scope>
    <source>
        <strain evidence="4 5">CPCC 204357</strain>
    </source>
</reference>
<feature type="compositionally biased region" description="Basic and acidic residues" evidence="1">
    <location>
        <begin position="265"/>
        <end position="290"/>
    </location>
</feature>
<dbReference type="InterPro" id="IPR003675">
    <property type="entry name" value="Rce1/LyrA-like_dom"/>
</dbReference>
<keyword evidence="2" id="KW-1133">Transmembrane helix</keyword>
<evidence type="ECO:0000313" key="5">
    <source>
        <dbReference type="Proteomes" id="UP000305792"/>
    </source>
</evidence>
<keyword evidence="5" id="KW-1185">Reference proteome</keyword>
<keyword evidence="2" id="KW-0472">Membrane</keyword>
<keyword evidence="2" id="KW-0812">Transmembrane</keyword>
<dbReference type="GO" id="GO:0080120">
    <property type="term" value="P:CAAX-box protein maturation"/>
    <property type="evidence" value="ECO:0007669"/>
    <property type="project" value="UniProtKB-ARBA"/>
</dbReference>
<proteinExistence type="predicted"/>
<gene>
    <name evidence="4" type="ORF">E9998_23975</name>
</gene>
<sequence length="322" mass="33605">MRLVWQFLAVAAVAYLGGLATRTFDASPWITLVIGTLTAVLAVLAYRWVVGRTERRAVAEVAAKGAFAKTALGTLIGVALFAAVIANIALLGYYEVDGLGDPTGAVGLLGFMAAAAVTEELMFRGILFRITEQRTGTWIALALTGLLFGGAHLLNPNATLWGAVAIAVEAGGMLGAAYIATRNLWLPIGLHFGWNIAGSALFSTEVSGAGTPQGVLDAAMEGPSAITGGGFGPEGSVYSVVFGAVMTLVFLWIAKRRGRLVPLPRRADRPAKGDRKTRVHWVDPADRPRIAPDANGPNDTTPNGTAAGDTTTRSGPTARLPR</sequence>
<dbReference type="Proteomes" id="UP000305792">
    <property type="component" value="Unassembled WGS sequence"/>
</dbReference>
<comment type="caution">
    <text evidence="4">The sequence shown here is derived from an EMBL/GenBank/DDBJ whole genome shotgun (WGS) entry which is preliminary data.</text>
</comment>
<keyword evidence="4" id="KW-0482">Metalloprotease</keyword>
<evidence type="ECO:0000256" key="1">
    <source>
        <dbReference type="SAM" id="MobiDB-lite"/>
    </source>
</evidence>
<dbReference type="PANTHER" id="PTHR39430:SF1">
    <property type="entry name" value="PROTEASE"/>
    <property type="match status" value="1"/>
</dbReference>
<dbReference type="AlphaFoldDB" id="A0A4S8P376"/>
<feature type="transmembrane region" description="Helical" evidence="2">
    <location>
        <begin position="235"/>
        <end position="254"/>
    </location>
</feature>
<protein>
    <submittedName>
        <fullName evidence="4">CPBP family intramembrane metalloprotease</fullName>
    </submittedName>
</protein>
<dbReference type="PANTHER" id="PTHR39430">
    <property type="entry name" value="MEMBRANE-ASSOCIATED PROTEASE-RELATED"/>
    <property type="match status" value="1"/>
</dbReference>
<dbReference type="EMBL" id="STGX01000024">
    <property type="protein sequence ID" value="THV22079.1"/>
    <property type="molecule type" value="Genomic_DNA"/>
</dbReference>
<accession>A0A4S8P376</accession>
<feature type="transmembrane region" description="Helical" evidence="2">
    <location>
        <begin position="29"/>
        <end position="50"/>
    </location>
</feature>
<dbReference type="OrthoDB" id="193898at2"/>
<organism evidence="4 5">
    <name type="scientific">Glycomyces paridis</name>
    <dbReference type="NCBI Taxonomy" id="2126555"/>
    <lineage>
        <taxon>Bacteria</taxon>
        <taxon>Bacillati</taxon>
        <taxon>Actinomycetota</taxon>
        <taxon>Actinomycetes</taxon>
        <taxon>Glycomycetales</taxon>
        <taxon>Glycomycetaceae</taxon>
        <taxon>Glycomyces</taxon>
    </lineage>
</organism>
<evidence type="ECO:0000259" key="3">
    <source>
        <dbReference type="Pfam" id="PF02517"/>
    </source>
</evidence>